<reference evidence="4 5" key="1">
    <citation type="submission" date="2024-01" db="EMBL/GenBank/DDBJ databases">
        <authorList>
            <person name="Alioto T."/>
            <person name="Alioto T."/>
            <person name="Gomez Garrido J."/>
        </authorList>
    </citation>
    <scope>NUCLEOTIDE SEQUENCE [LARGE SCALE GENOMIC DNA]</scope>
</reference>
<evidence type="ECO:0000256" key="1">
    <source>
        <dbReference type="ARBA" id="ARBA00010090"/>
    </source>
</evidence>
<feature type="transmembrane region" description="Helical" evidence="3">
    <location>
        <begin position="214"/>
        <end position="239"/>
    </location>
</feature>
<dbReference type="PANTHER" id="PTHR14096:SF59">
    <property type="entry name" value="APOLIPOPROTEIN L, 1 ISOFORM X1"/>
    <property type="match status" value="1"/>
</dbReference>
<comment type="caution">
    <text evidence="4">The sequence shown here is derived from an EMBL/GenBank/DDBJ whole genome shotgun (WGS) entry which is preliminary data.</text>
</comment>
<name>A0AAV1PWP1_SCOSC</name>
<dbReference type="Proteomes" id="UP001314229">
    <property type="component" value="Unassembled WGS sequence"/>
</dbReference>
<keyword evidence="5" id="KW-1185">Reference proteome</keyword>
<evidence type="ECO:0000313" key="5">
    <source>
        <dbReference type="Proteomes" id="UP001314229"/>
    </source>
</evidence>
<dbReference type="PANTHER" id="PTHR14096">
    <property type="entry name" value="APOLIPOPROTEIN L"/>
    <property type="match status" value="1"/>
</dbReference>
<dbReference type="GO" id="GO:0006869">
    <property type="term" value="P:lipid transport"/>
    <property type="evidence" value="ECO:0007669"/>
    <property type="project" value="InterPro"/>
</dbReference>
<dbReference type="GO" id="GO:0016020">
    <property type="term" value="C:membrane"/>
    <property type="evidence" value="ECO:0007669"/>
    <property type="project" value="TreeGrafter"/>
</dbReference>
<sequence length="411" mass="45519">MLKANPPVPLLKKQHSLQERTGDGEPLSPTRSEGGLVGLTPPPVLPKKWTAKRIPVDSNNEKITQELDKMFAKQSLHDTCEAQPPPRSPWLLKDRTDDNKEYILVLAERKDHFTRKAPPPPPKLLQKKAHDKMDADALMDWWKNVTPWEDFSRDLILRGEREPKITRLKTQHLYNAVQLYILLTSDHGCTLTQYNTELLGIADNLDKVSKGTKIAGITGGATTVVGGVAAAAGVILSPLTLGASLALTVVGVGVAAAGGVTGASAAIAHKVNATQDKKKIEKILTDYTDLVEEIYGCLKFIKEGRLQLKWHDLSILGETRLDSVRVVRELLTKKGDRIMTTELSTRALRLIQGFTLGMEMFFTQGKHGLKMKKGLESKFAVKIRTLVDELGKELDELIKVRDSLNEFNSDE</sequence>
<protein>
    <submittedName>
        <fullName evidence="4">Uncharacterized protein LOC123970155</fullName>
    </submittedName>
</protein>
<keyword evidence="3" id="KW-0472">Membrane</keyword>
<dbReference type="GO" id="GO:0008289">
    <property type="term" value="F:lipid binding"/>
    <property type="evidence" value="ECO:0007669"/>
    <property type="project" value="InterPro"/>
</dbReference>
<feature type="transmembrane region" description="Helical" evidence="3">
    <location>
        <begin position="245"/>
        <end position="268"/>
    </location>
</feature>
<keyword evidence="3" id="KW-0812">Transmembrane</keyword>
<accession>A0AAV1PWP1</accession>
<dbReference type="InterPro" id="IPR008405">
    <property type="entry name" value="ApoL"/>
</dbReference>
<organism evidence="4 5">
    <name type="scientific">Scomber scombrus</name>
    <name type="common">Atlantic mackerel</name>
    <name type="synonym">Scomber vernalis</name>
    <dbReference type="NCBI Taxonomy" id="13677"/>
    <lineage>
        <taxon>Eukaryota</taxon>
        <taxon>Metazoa</taxon>
        <taxon>Chordata</taxon>
        <taxon>Craniata</taxon>
        <taxon>Vertebrata</taxon>
        <taxon>Euteleostomi</taxon>
        <taxon>Actinopterygii</taxon>
        <taxon>Neopterygii</taxon>
        <taxon>Teleostei</taxon>
        <taxon>Neoteleostei</taxon>
        <taxon>Acanthomorphata</taxon>
        <taxon>Pelagiaria</taxon>
        <taxon>Scombriformes</taxon>
        <taxon>Scombridae</taxon>
        <taxon>Scomber</taxon>
    </lineage>
</organism>
<dbReference type="GO" id="GO:0042157">
    <property type="term" value="P:lipoprotein metabolic process"/>
    <property type="evidence" value="ECO:0007669"/>
    <property type="project" value="InterPro"/>
</dbReference>
<comment type="similarity">
    <text evidence="1">Belongs to the apolipoprotein L family.</text>
</comment>
<evidence type="ECO:0000256" key="2">
    <source>
        <dbReference type="SAM" id="MobiDB-lite"/>
    </source>
</evidence>
<gene>
    <name evidence="4" type="ORF">FSCOSCO3_A007414</name>
</gene>
<dbReference type="GO" id="GO:0005576">
    <property type="term" value="C:extracellular region"/>
    <property type="evidence" value="ECO:0007669"/>
    <property type="project" value="InterPro"/>
</dbReference>
<evidence type="ECO:0000256" key="3">
    <source>
        <dbReference type="SAM" id="Phobius"/>
    </source>
</evidence>
<dbReference type="EMBL" id="CAWUFR010000282">
    <property type="protein sequence ID" value="CAK6975062.1"/>
    <property type="molecule type" value="Genomic_DNA"/>
</dbReference>
<evidence type="ECO:0000313" key="4">
    <source>
        <dbReference type="EMBL" id="CAK6975062.1"/>
    </source>
</evidence>
<proteinExistence type="inferred from homology"/>
<feature type="region of interest" description="Disordered" evidence="2">
    <location>
        <begin position="1"/>
        <end position="47"/>
    </location>
</feature>
<dbReference type="AlphaFoldDB" id="A0AAV1PWP1"/>
<dbReference type="Pfam" id="PF05461">
    <property type="entry name" value="ApoL"/>
    <property type="match status" value="1"/>
</dbReference>
<keyword evidence="3" id="KW-1133">Transmembrane helix</keyword>